<dbReference type="Pfam" id="PF08840">
    <property type="entry name" value="BAAT_C"/>
    <property type="match status" value="1"/>
</dbReference>
<dbReference type="InterPro" id="IPR042490">
    <property type="entry name" value="Thio_Ohase/BAAT_N"/>
</dbReference>
<dbReference type="EMBL" id="BNJJ01000004">
    <property type="protein sequence ID" value="GHO83719.1"/>
    <property type="molecule type" value="Genomic_DNA"/>
</dbReference>
<sequence length="421" mass="46507">MVVQLQVTPQQALVDIPVEIVCSGCQPGQMVTLRTKAQDSNQQSWDGYATYQADEQGEVRPGLQEALSGTYRGVDAMGLFWSMQVKRKRHIPPTFVWRDEEPLHVQLTAEIASQTVAQADIERVFVSPDVEKVILSEQGLVGTLYHPKAAECYPGVLILSGSDGSLRPNQAAVLASHGYAALSLVYFNAPGLPNTLANIPLEYFEKAIAWLQAQPFVNAEKIGVIGLSRGGELSLLLGAMFPAIKAVVAGSPSGITHAGLGRNVATWTYHDEPFPYPRPRFTFWSWLSWMTNWLKGRAFELKSIFMLSLQDQENVARATIPVEKTRGPILLISGDEDQMWPASLFSEMVVQRLREQQFPYAYEHLLYAGAGHFVCFPYGYPHFPPAYLPQNGMAFGGSAAANAVALKDSWEKILAFFAQNL</sequence>
<dbReference type="Pfam" id="PF04775">
    <property type="entry name" value="Bile_Hydr_Trans"/>
    <property type="match status" value="1"/>
</dbReference>
<keyword evidence="5" id="KW-1185">Reference proteome</keyword>
<accession>A0ABQ3VD55</accession>
<name>A0ABQ3VD55_9CHLR</name>
<dbReference type="PANTHER" id="PTHR10824">
    <property type="entry name" value="ACYL-COENZYME A THIOESTERASE-RELATED"/>
    <property type="match status" value="1"/>
</dbReference>
<reference evidence="4 5" key="1">
    <citation type="journal article" date="2021" name="Int. J. Syst. Evol. Microbiol.">
        <title>Reticulibacter mediterranei gen. nov., sp. nov., within the new family Reticulibacteraceae fam. nov., and Ktedonospora formicarum gen. nov., sp. nov., Ktedonobacter robiniae sp. nov., Dictyobacter formicarum sp. nov. and Dictyobacter arantiisoli sp. nov., belonging to the class Ktedonobacteria.</title>
        <authorList>
            <person name="Yabe S."/>
            <person name="Zheng Y."/>
            <person name="Wang C.M."/>
            <person name="Sakai Y."/>
            <person name="Abe K."/>
            <person name="Yokota A."/>
            <person name="Donadio S."/>
            <person name="Cavaletti L."/>
            <person name="Monciardini P."/>
        </authorList>
    </citation>
    <scope>NUCLEOTIDE SEQUENCE [LARGE SCALE GENOMIC DNA]</scope>
    <source>
        <strain evidence="4 5">SOSP1-9</strain>
    </source>
</reference>
<protein>
    <submittedName>
        <fullName evidence="4">Acyl-CoA thioesterase</fullName>
    </submittedName>
</protein>
<comment type="similarity">
    <text evidence="1">Belongs to the C/M/P thioester hydrolase family.</text>
</comment>
<dbReference type="PIRSF" id="PIRSF016521">
    <property type="entry name" value="Acyl-CoA_hydro"/>
    <property type="match status" value="1"/>
</dbReference>
<dbReference type="SUPFAM" id="SSF53474">
    <property type="entry name" value="alpha/beta-Hydrolases"/>
    <property type="match status" value="1"/>
</dbReference>
<evidence type="ECO:0000256" key="1">
    <source>
        <dbReference type="ARBA" id="ARBA00006538"/>
    </source>
</evidence>
<gene>
    <name evidence="4" type="ORF">KSZ_17250</name>
</gene>
<dbReference type="Gene3D" id="3.40.50.1820">
    <property type="entry name" value="alpha/beta hydrolase"/>
    <property type="match status" value="1"/>
</dbReference>
<dbReference type="Gene3D" id="2.60.40.2240">
    <property type="entry name" value="Acyl-CoA thioester hydrolase/BAAT N-terminal domain"/>
    <property type="match status" value="1"/>
</dbReference>
<dbReference type="InterPro" id="IPR029058">
    <property type="entry name" value="AB_hydrolase_fold"/>
</dbReference>
<dbReference type="InterPro" id="IPR016662">
    <property type="entry name" value="Acyl-CoA_thioEstase_long-chain"/>
</dbReference>
<feature type="domain" description="Acyl-CoA thioester hydrolase/bile acid-CoA amino acid N-acetyltransferase" evidence="2">
    <location>
        <begin position="15"/>
        <end position="135"/>
    </location>
</feature>
<dbReference type="InterPro" id="IPR014940">
    <property type="entry name" value="BAAT_C"/>
</dbReference>
<evidence type="ECO:0000259" key="2">
    <source>
        <dbReference type="Pfam" id="PF04775"/>
    </source>
</evidence>
<evidence type="ECO:0000259" key="3">
    <source>
        <dbReference type="Pfam" id="PF08840"/>
    </source>
</evidence>
<comment type="caution">
    <text evidence="4">The sequence shown here is derived from an EMBL/GenBank/DDBJ whole genome shotgun (WGS) entry which is preliminary data.</text>
</comment>
<dbReference type="InterPro" id="IPR006862">
    <property type="entry name" value="Thio_Ohase/aa_AcTrfase"/>
</dbReference>
<feature type="domain" description="BAAT/Acyl-CoA thioester hydrolase C-terminal" evidence="3">
    <location>
        <begin position="199"/>
        <end position="421"/>
    </location>
</feature>
<organism evidence="4 5">
    <name type="scientific">Dictyobacter formicarum</name>
    <dbReference type="NCBI Taxonomy" id="2778368"/>
    <lineage>
        <taxon>Bacteria</taxon>
        <taxon>Bacillati</taxon>
        <taxon>Chloroflexota</taxon>
        <taxon>Ktedonobacteria</taxon>
        <taxon>Ktedonobacterales</taxon>
        <taxon>Dictyobacteraceae</taxon>
        <taxon>Dictyobacter</taxon>
    </lineage>
</organism>
<dbReference type="PANTHER" id="PTHR10824:SF4">
    <property type="entry name" value="ACYL-COENZYME A THIOESTERASE 1-LIKE"/>
    <property type="match status" value="1"/>
</dbReference>
<evidence type="ECO:0000313" key="5">
    <source>
        <dbReference type="Proteomes" id="UP000635565"/>
    </source>
</evidence>
<dbReference type="Proteomes" id="UP000635565">
    <property type="component" value="Unassembled WGS sequence"/>
</dbReference>
<proteinExistence type="inferred from homology"/>
<evidence type="ECO:0000313" key="4">
    <source>
        <dbReference type="EMBL" id="GHO83719.1"/>
    </source>
</evidence>
<dbReference type="RefSeq" id="WP_201361378.1">
    <property type="nucleotide sequence ID" value="NZ_BNJJ01000004.1"/>
</dbReference>